<dbReference type="PANTHER" id="PTHR23176:SF129">
    <property type="entry name" value="RHO GTPASE ACTIVATING PROTEIN AT 16F, ISOFORM E-RELATED"/>
    <property type="match status" value="1"/>
</dbReference>
<dbReference type="CDD" id="cd00159">
    <property type="entry name" value="RhoGAP"/>
    <property type="match status" value="1"/>
</dbReference>
<evidence type="ECO:0000313" key="8">
    <source>
        <dbReference type="Proteomes" id="UP000886523"/>
    </source>
</evidence>
<feature type="region of interest" description="Disordered" evidence="3">
    <location>
        <begin position="329"/>
        <end position="355"/>
    </location>
</feature>
<accession>A0A9P6AEA4</accession>
<dbReference type="CDD" id="cd00821">
    <property type="entry name" value="PH"/>
    <property type="match status" value="1"/>
</dbReference>
<gene>
    <name evidence="7" type="ORF">BS47DRAFT_1401587</name>
</gene>
<evidence type="ECO:0000259" key="5">
    <source>
        <dbReference type="PROSITE" id="PS50212"/>
    </source>
</evidence>
<dbReference type="EMBL" id="MU129244">
    <property type="protein sequence ID" value="KAF9504273.1"/>
    <property type="molecule type" value="Genomic_DNA"/>
</dbReference>
<feature type="compositionally biased region" description="Low complexity" evidence="3">
    <location>
        <begin position="529"/>
        <end position="543"/>
    </location>
</feature>
<dbReference type="InterPro" id="IPR001849">
    <property type="entry name" value="PH_domain"/>
</dbReference>
<dbReference type="SUPFAM" id="SSF48350">
    <property type="entry name" value="GTPase activation domain, GAP"/>
    <property type="match status" value="1"/>
</dbReference>
<dbReference type="Gene3D" id="1.10.555.10">
    <property type="entry name" value="Rho GTPase activation protein"/>
    <property type="match status" value="1"/>
</dbReference>
<reference evidence="7" key="1">
    <citation type="journal article" date="2020" name="Nat. Commun.">
        <title>Large-scale genome sequencing of mycorrhizal fungi provides insights into the early evolution of symbiotic traits.</title>
        <authorList>
            <person name="Miyauchi S."/>
            <person name="Kiss E."/>
            <person name="Kuo A."/>
            <person name="Drula E."/>
            <person name="Kohler A."/>
            <person name="Sanchez-Garcia M."/>
            <person name="Morin E."/>
            <person name="Andreopoulos B."/>
            <person name="Barry K.W."/>
            <person name="Bonito G."/>
            <person name="Buee M."/>
            <person name="Carver A."/>
            <person name="Chen C."/>
            <person name="Cichocki N."/>
            <person name="Clum A."/>
            <person name="Culley D."/>
            <person name="Crous P.W."/>
            <person name="Fauchery L."/>
            <person name="Girlanda M."/>
            <person name="Hayes R.D."/>
            <person name="Keri Z."/>
            <person name="LaButti K."/>
            <person name="Lipzen A."/>
            <person name="Lombard V."/>
            <person name="Magnuson J."/>
            <person name="Maillard F."/>
            <person name="Murat C."/>
            <person name="Nolan M."/>
            <person name="Ohm R.A."/>
            <person name="Pangilinan J."/>
            <person name="Pereira M.F."/>
            <person name="Perotto S."/>
            <person name="Peter M."/>
            <person name="Pfister S."/>
            <person name="Riley R."/>
            <person name="Sitrit Y."/>
            <person name="Stielow J.B."/>
            <person name="Szollosi G."/>
            <person name="Zifcakova L."/>
            <person name="Stursova M."/>
            <person name="Spatafora J.W."/>
            <person name="Tedersoo L."/>
            <person name="Vaario L.M."/>
            <person name="Yamada A."/>
            <person name="Yan M."/>
            <person name="Wang P."/>
            <person name="Xu J."/>
            <person name="Bruns T."/>
            <person name="Baldrian P."/>
            <person name="Vilgalys R."/>
            <person name="Dunand C."/>
            <person name="Henrissat B."/>
            <person name="Grigoriev I.V."/>
            <person name="Hibbett D."/>
            <person name="Nagy L.G."/>
            <person name="Martin F.M."/>
        </authorList>
    </citation>
    <scope>NUCLEOTIDE SEQUENCE</scope>
    <source>
        <strain evidence="7">UP504</strain>
    </source>
</reference>
<dbReference type="GO" id="GO:0005096">
    <property type="term" value="F:GTPase activator activity"/>
    <property type="evidence" value="ECO:0007669"/>
    <property type="project" value="UniProtKB-KW"/>
</dbReference>
<dbReference type="Gene3D" id="1.20.870.10">
    <property type="entry name" value="Son of sevenless (SoS) protein Chain: S domain 1"/>
    <property type="match status" value="1"/>
</dbReference>
<keyword evidence="1" id="KW-0343">GTPase activation</keyword>
<feature type="region of interest" description="Disordered" evidence="3">
    <location>
        <begin position="1264"/>
        <end position="1284"/>
    </location>
</feature>
<feature type="compositionally biased region" description="Pro residues" evidence="3">
    <location>
        <begin position="192"/>
        <end position="206"/>
    </location>
</feature>
<dbReference type="PROSITE" id="PS50003">
    <property type="entry name" value="PH_DOMAIN"/>
    <property type="match status" value="1"/>
</dbReference>
<dbReference type="SUPFAM" id="SSF50729">
    <property type="entry name" value="PH domain-like"/>
    <property type="match status" value="1"/>
</dbReference>
<dbReference type="InterPro" id="IPR008936">
    <property type="entry name" value="Rho_GTPase_activation_prot"/>
</dbReference>
<comment type="caution">
    <text evidence="7">The sequence shown here is derived from an EMBL/GenBank/DDBJ whole genome shotgun (WGS) entry which is preliminary data.</text>
</comment>
<dbReference type="GO" id="GO:0005085">
    <property type="term" value="F:guanyl-nucleotide exchange factor activity"/>
    <property type="evidence" value="ECO:0007669"/>
    <property type="project" value="UniProtKB-KW"/>
</dbReference>
<feature type="compositionally biased region" description="Basic and acidic residues" evidence="3">
    <location>
        <begin position="567"/>
        <end position="578"/>
    </location>
</feature>
<dbReference type="PROSITE" id="PS50212">
    <property type="entry name" value="RASGEF_NTER"/>
    <property type="match status" value="1"/>
</dbReference>
<dbReference type="Proteomes" id="UP000886523">
    <property type="component" value="Unassembled WGS sequence"/>
</dbReference>
<evidence type="ECO:0000256" key="2">
    <source>
        <dbReference type="PROSITE-ProRule" id="PRU00135"/>
    </source>
</evidence>
<dbReference type="InterPro" id="IPR023578">
    <property type="entry name" value="Ras_GEF_dom_sf"/>
</dbReference>
<feature type="domain" description="Rho-GAP" evidence="6">
    <location>
        <begin position="1803"/>
        <end position="2003"/>
    </location>
</feature>
<proteinExistence type="predicted"/>
<dbReference type="InterPro" id="IPR001895">
    <property type="entry name" value="RASGEF_cat_dom"/>
</dbReference>
<dbReference type="SMART" id="SM00233">
    <property type="entry name" value="PH"/>
    <property type="match status" value="1"/>
</dbReference>
<dbReference type="InterPro" id="IPR011993">
    <property type="entry name" value="PH-like_dom_sf"/>
</dbReference>
<feature type="compositionally biased region" description="Low complexity" evidence="3">
    <location>
        <begin position="78"/>
        <end position="90"/>
    </location>
</feature>
<keyword evidence="2" id="KW-0344">Guanine-nucleotide releasing factor</keyword>
<feature type="region of interest" description="Disordered" evidence="3">
    <location>
        <begin position="1611"/>
        <end position="1665"/>
    </location>
</feature>
<dbReference type="GO" id="GO:0007264">
    <property type="term" value="P:small GTPase-mediated signal transduction"/>
    <property type="evidence" value="ECO:0007669"/>
    <property type="project" value="InterPro"/>
</dbReference>
<dbReference type="OrthoDB" id="79452at2759"/>
<feature type="region of interest" description="Disordered" evidence="3">
    <location>
        <begin position="1"/>
        <end position="120"/>
    </location>
</feature>
<feature type="domain" description="PH" evidence="4">
    <location>
        <begin position="1715"/>
        <end position="1766"/>
    </location>
</feature>
<feature type="domain" description="N-terminal Ras-GEF" evidence="5">
    <location>
        <begin position="1097"/>
        <end position="1252"/>
    </location>
</feature>
<dbReference type="InterPro" id="IPR036964">
    <property type="entry name" value="RASGEF_cat_dom_sf"/>
</dbReference>
<dbReference type="InterPro" id="IPR000198">
    <property type="entry name" value="RhoGAP_dom"/>
</dbReference>
<feature type="region of interest" description="Disordered" evidence="3">
    <location>
        <begin position="695"/>
        <end position="725"/>
    </location>
</feature>
<dbReference type="Pfam" id="PF00617">
    <property type="entry name" value="RasGEF"/>
    <property type="match status" value="1"/>
</dbReference>
<feature type="region of interest" description="Disordered" evidence="3">
    <location>
        <begin position="160"/>
        <end position="256"/>
    </location>
</feature>
<keyword evidence="8" id="KW-1185">Reference proteome</keyword>
<dbReference type="GO" id="GO:0005737">
    <property type="term" value="C:cytoplasm"/>
    <property type="evidence" value="ECO:0007669"/>
    <property type="project" value="TreeGrafter"/>
</dbReference>
<evidence type="ECO:0000256" key="3">
    <source>
        <dbReference type="SAM" id="MobiDB-lite"/>
    </source>
</evidence>
<dbReference type="Pfam" id="PF00618">
    <property type="entry name" value="RasGEF_N"/>
    <property type="match status" value="1"/>
</dbReference>
<feature type="compositionally biased region" description="Basic and acidic residues" evidence="3">
    <location>
        <begin position="1615"/>
        <end position="1644"/>
    </location>
</feature>
<feature type="compositionally biased region" description="Polar residues" evidence="3">
    <location>
        <begin position="557"/>
        <end position="566"/>
    </location>
</feature>
<evidence type="ECO:0000259" key="6">
    <source>
        <dbReference type="PROSITE" id="PS50238"/>
    </source>
</evidence>
<dbReference type="InterPro" id="IPR000651">
    <property type="entry name" value="Ras-like_Gua-exchang_fac_N"/>
</dbReference>
<dbReference type="Pfam" id="PF00169">
    <property type="entry name" value="PH"/>
    <property type="match status" value="1"/>
</dbReference>
<evidence type="ECO:0000256" key="1">
    <source>
        <dbReference type="ARBA" id="ARBA00022468"/>
    </source>
</evidence>
<dbReference type="Gene3D" id="2.30.29.30">
    <property type="entry name" value="Pleckstrin-homology domain (PH domain)/Phosphotyrosine-binding domain (PTB)"/>
    <property type="match status" value="1"/>
</dbReference>
<dbReference type="SMART" id="SM00324">
    <property type="entry name" value="RhoGAP"/>
    <property type="match status" value="1"/>
</dbReference>
<feature type="region of interest" description="Disordered" evidence="3">
    <location>
        <begin position="1031"/>
        <end position="1051"/>
    </location>
</feature>
<feature type="compositionally biased region" description="Low complexity" evidence="3">
    <location>
        <begin position="695"/>
        <end position="709"/>
    </location>
</feature>
<evidence type="ECO:0000313" key="7">
    <source>
        <dbReference type="EMBL" id="KAF9504273.1"/>
    </source>
</evidence>
<feature type="compositionally biased region" description="Polar residues" evidence="3">
    <location>
        <begin position="101"/>
        <end position="116"/>
    </location>
</feature>
<dbReference type="SUPFAM" id="SSF48366">
    <property type="entry name" value="Ras GEF"/>
    <property type="match status" value="2"/>
</dbReference>
<dbReference type="PANTHER" id="PTHR23176">
    <property type="entry name" value="RHO/RAC/CDC GTPASE-ACTIVATING PROTEIN"/>
    <property type="match status" value="1"/>
</dbReference>
<dbReference type="Pfam" id="PF00620">
    <property type="entry name" value="RhoGAP"/>
    <property type="match status" value="1"/>
</dbReference>
<sequence length="2068" mass="226463">MKRRQVARSTTSANVGELELPTQHSFPRVPSPSGLGSFLSKPSKWFTRSTSNLRATEGDGTSHRRPIISQPTDPRPIQESQKSSLSISQSYHDLSRANAVESHQQPPNTNTSSSSDLVAISRKSRSVDDLSKFTNAFDDPEFSQKVHAYNQSQPVVFPTVSSTAPDSPLHRHTPAPLSSIRQRAQSHTPSTTPAPPIRFPPQPGTPSKPGFSFHFGAPATSPSLTKTPGNPPPVLVLHSAPSVSADDGPASASNRTSQIVHHSGFLNQHPLPSAPGALSLSKGWTPRKAVLKGTKLFLFKAPRDRVNEIKLLFPTATIDSQAFSLNGPSSPLSIRPSQAIPPVPPMSSGENDTPVTKKRAYWGWGRHPELLVSQDEQRVEQGSPDALLHEVAFGTVFFNATKHRQDENYSRSEPFQQPDDDEALGRWVSFATSLIVCLPHPCFMGRRKFEAGLLRRLGHLLSGESVDVGEEDPTGVSKLQERARWLLRCYVSHWGDAVDHEAWEAWQTDNLNGDRGAPTGGDHDRTQDSSSRFTASGSSAPSAASPPPPTAVGITSHPGSNPQSPSKSDKSRTNKSKARSEAKLSALLREGLTGDIFTWLDFDKVAYSLGVWHSAQARILASSLSNISVGQILDAAQLRKHGPSLVTVTEQVTPVRPGDGSALLECFSGSDVRPHWLTRLIISQLLGNTSASVTSAGPISSTSSAASGTLTEDNRIGGTGTDDKHSLAQLSRTHSRAEILGRWIAVGETARIAGDECTFMAVQCAVCSKAIARLDKVWRRVAHRERKVVEGWVCGEFASEAKTATSYWLGNLVDQTGDSLSRAQSLMDAEGRWFVEPLNDITKGVEALLMLLRGSPISSHMSGDDPRGEAAALVKYWAHLSTEPATRAAQSARSTLVSVIRCGASPEKSFFPIFLEAPNPSPIHPLLPLVFPDPLPVLTFLDRETILRSKIDWPDRSRNVPADAVLGSITEGHFQTVLKIPSLASNLLGDTFIYAFSGELILKVLPAAARSRSPHPYPTSITPEVQSVSPGSAALTVKGPSNGLERRPSVAPSVRAAIGGSTLEKRPSTVRTRRTSLPTLSRASSMMMRGRNTDSSLRVAVSGGTLDRLVEVLLNGLEVSVSPTDDIGLSTGTARVFAVDQAEFAKTWWCTFRSFVSPYVFFELLRKRFLQSRRDVGADGSESEDEGSNLDLDIKILMILKDWILIGGGATDVLDDLPLFHGFRTFIDALFLPDSLALTTRRPSPDIEERARSELARVFDVQTRRPTLNDSPEQPPQTSIPEFGTSTPDMDSIGAERFVANLDAIASTVISAVTPDDLLNTTDILELQTVDRLGWYSSRDMATASEDIAVQNIYSLIHTIEPSSLAGELSPHDTLQKSLPPSLRMLCRAQAVLRKWVTAKISEPRIGLRKREERLQLILQAIEVCRIRSNADDPFGADTSPVAQPTMRSFVETALLAAITSPESRTFSRAWQNVAASRNVTVDSVMSMLSKPVVNPRSSMSSPPTVDGGWLLERVLELVSLPDTLTGEQTLINFDKRRYIATLVNSIPRLTSPHPSSDRTHIDRMNNMLREVMQSNADFRILREDAQRESSQISPSYGGKRHHRPFHALVSAQAEKIRRDRHARDRLSKEKKLEQQRNERRSNDLNRAMNQPKRPSLGFGPKHERGKRSMSAFFRVVRPLSTAFSSDRLHVSGDVIRRRPSELDFIPTTKPTLVLSLNDAIVTRHMNDERSFTFQLITEDGGQWLLQAQSAADLDAWIDAISRTSRKRLTYMGDGTKPQFPDIVDVTGGAADPSDGPHAVFGVSLDTLVHRENPAWDESSNAVPVALEQCLSEVERRGLSEVGIYRISGGTGAINAIRNAYNEGWCPNFETDDRYADIHAVCGAIKLFLRQLPEPVVPFHLYQEAIESSRLVDYDERSARIRTLVHSMPRVHFACLRRVMEHLDRVTDYEESNQMTAESLAICFSPSLLQPPPSPGSFALGIGNMGPAMSFTKSLILQFHRLFDELNAEGEQDLVEDEVFEDEEIEGEPIVPINEETLDSAAAIILSDVSLTSFGLPTGALGSTEGDV</sequence>
<evidence type="ECO:0000259" key="4">
    <source>
        <dbReference type="PROSITE" id="PS50003"/>
    </source>
</evidence>
<dbReference type="InterPro" id="IPR050729">
    <property type="entry name" value="Rho-GAP"/>
</dbReference>
<feature type="compositionally biased region" description="Polar residues" evidence="3">
    <location>
        <begin position="179"/>
        <end position="191"/>
    </location>
</feature>
<organism evidence="7 8">
    <name type="scientific">Hydnum rufescens UP504</name>
    <dbReference type="NCBI Taxonomy" id="1448309"/>
    <lineage>
        <taxon>Eukaryota</taxon>
        <taxon>Fungi</taxon>
        <taxon>Dikarya</taxon>
        <taxon>Basidiomycota</taxon>
        <taxon>Agaricomycotina</taxon>
        <taxon>Agaricomycetes</taxon>
        <taxon>Cantharellales</taxon>
        <taxon>Hydnaceae</taxon>
        <taxon>Hydnum</taxon>
    </lineage>
</organism>
<feature type="region of interest" description="Disordered" evidence="3">
    <location>
        <begin position="509"/>
        <end position="578"/>
    </location>
</feature>
<name>A0A9P6AEA4_9AGAM</name>
<dbReference type="PROSITE" id="PS50238">
    <property type="entry name" value="RHOGAP"/>
    <property type="match status" value="1"/>
</dbReference>
<dbReference type="Gene3D" id="1.10.840.10">
    <property type="entry name" value="Ras guanine-nucleotide exchange factors catalytic domain"/>
    <property type="match status" value="2"/>
</dbReference>
<protein>
    <submittedName>
        <fullName evidence="7">Uncharacterized protein</fullName>
    </submittedName>
</protein>